<keyword evidence="2" id="KW-1185">Reference proteome</keyword>
<evidence type="ECO:0000313" key="1">
    <source>
        <dbReference type="EMBL" id="KAI0090187.1"/>
    </source>
</evidence>
<dbReference type="Proteomes" id="UP001055072">
    <property type="component" value="Unassembled WGS sequence"/>
</dbReference>
<evidence type="ECO:0000313" key="2">
    <source>
        <dbReference type="Proteomes" id="UP001055072"/>
    </source>
</evidence>
<proteinExistence type="predicted"/>
<dbReference type="EMBL" id="MU274908">
    <property type="protein sequence ID" value="KAI0090187.1"/>
    <property type="molecule type" value="Genomic_DNA"/>
</dbReference>
<name>A0ACB8U724_9APHY</name>
<organism evidence="1 2">
    <name type="scientific">Irpex rosettiformis</name>
    <dbReference type="NCBI Taxonomy" id="378272"/>
    <lineage>
        <taxon>Eukaryota</taxon>
        <taxon>Fungi</taxon>
        <taxon>Dikarya</taxon>
        <taxon>Basidiomycota</taxon>
        <taxon>Agaricomycotina</taxon>
        <taxon>Agaricomycetes</taxon>
        <taxon>Polyporales</taxon>
        <taxon>Irpicaceae</taxon>
        <taxon>Irpex</taxon>
    </lineage>
</organism>
<protein>
    <submittedName>
        <fullName evidence="1">RmlC-like cupin domain-containing protein</fullName>
    </submittedName>
</protein>
<comment type="caution">
    <text evidence="1">The sequence shown here is derived from an EMBL/GenBank/DDBJ whole genome shotgun (WGS) entry which is preliminary data.</text>
</comment>
<gene>
    <name evidence="1" type="ORF">BDY19DRAFT_757557</name>
</gene>
<accession>A0ACB8U724</accession>
<sequence length="377" mass="39456">MKLLTSFTTTIVLAFSSTAYALSTAETVANLRVAQSQVDRIKQLPDDAYVFDFLNSHTGVSTGGGGHTVAASSENMPALVGNGMAMTIGFLGPCGMNTPHTHPRATEFNFAVNGSFKGGFLAENGARFVMHDIPPGSAAVFPQGSIHFEYNDSCEDMLFVAAFNHEDPGVLQVAQRFYGLPPNVVAAAMGGIGVEEVAGLEHKIPNNVALGTQECLQRCGIRSADGQPTDQRQPRVSANALPVGYSGPSVAAAAPTTVTRSLGLGSTAVVEQLGFEGKVASGAVASDAATDRNNKPNAVTIALIVVVSVLAAGYIVIAALYFRSKHLQSSRAISSKYVKTGSTYAPEGMAVEKQPYESFSPSRRSFTTPYDPPSSGQ</sequence>
<reference evidence="1" key="1">
    <citation type="journal article" date="2021" name="Environ. Microbiol.">
        <title>Gene family expansions and transcriptome signatures uncover fungal adaptations to wood decay.</title>
        <authorList>
            <person name="Hage H."/>
            <person name="Miyauchi S."/>
            <person name="Viragh M."/>
            <person name="Drula E."/>
            <person name="Min B."/>
            <person name="Chaduli D."/>
            <person name="Navarro D."/>
            <person name="Favel A."/>
            <person name="Norest M."/>
            <person name="Lesage-Meessen L."/>
            <person name="Balint B."/>
            <person name="Merenyi Z."/>
            <person name="de Eugenio L."/>
            <person name="Morin E."/>
            <person name="Martinez A.T."/>
            <person name="Baldrian P."/>
            <person name="Stursova M."/>
            <person name="Martinez M.J."/>
            <person name="Novotny C."/>
            <person name="Magnuson J.K."/>
            <person name="Spatafora J.W."/>
            <person name="Maurice S."/>
            <person name="Pangilinan J."/>
            <person name="Andreopoulos W."/>
            <person name="LaButti K."/>
            <person name="Hundley H."/>
            <person name="Na H."/>
            <person name="Kuo A."/>
            <person name="Barry K."/>
            <person name="Lipzen A."/>
            <person name="Henrissat B."/>
            <person name="Riley R."/>
            <person name="Ahrendt S."/>
            <person name="Nagy L.G."/>
            <person name="Grigoriev I.V."/>
            <person name="Martin F."/>
            <person name="Rosso M.N."/>
        </authorList>
    </citation>
    <scope>NUCLEOTIDE SEQUENCE</scope>
    <source>
        <strain evidence="1">CBS 384.51</strain>
    </source>
</reference>